<dbReference type="EMBL" id="LGTZ01003059">
    <property type="protein sequence ID" value="OJD10299.1"/>
    <property type="molecule type" value="Genomic_DNA"/>
</dbReference>
<sequence>MPVQSVKKLHGLQELPVKRRHYAGFVEDGPLTEEQKEQNRKSEQNVSLLLKASLCGVKNNRHEDSNLESLRDRTPSSYPEPDTPELFYRAFKDGCHGHHSKDLGFRSSDQPLSYPVYHDGTLLNSMVVDEEVLRNHCEGTQPSNLIALSDSPSRILNILRGWVTVTGKDA</sequence>
<evidence type="ECO:0000256" key="1">
    <source>
        <dbReference type="SAM" id="MobiDB-lite"/>
    </source>
</evidence>
<dbReference type="AlphaFoldDB" id="A0A1J9PR16"/>
<evidence type="ECO:0000313" key="2">
    <source>
        <dbReference type="EMBL" id="OJD10299.1"/>
    </source>
</evidence>
<dbReference type="VEuPathDB" id="FungiDB:ACJ73_09846"/>
<dbReference type="Proteomes" id="UP000242791">
    <property type="component" value="Unassembled WGS sequence"/>
</dbReference>
<name>A0A1J9PR16_9EURO</name>
<gene>
    <name evidence="2" type="ORF">ACJ73_09846</name>
</gene>
<organism evidence="2 3">
    <name type="scientific">Blastomyces percursus</name>
    <dbReference type="NCBI Taxonomy" id="1658174"/>
    <lineage>
        <taxon>Eukaryota</taxon>
        <taxon>Fungi</taxon>
        <taxon>Dikarya</taxon>
        <taxon>Ascomycota</taxon>
        <taxon>Pezizomycotina</taxon>
        <taxon>Eurotiomycetes</taxon>
        <taxon>Eurotiomycetidae</taxon>
        <taxon>Onygenales</taxon>
        <taxon>Ajellomycetaceae</taxon>
        <taxon>Blastomyces</taxon>
    </lineage>
</organism>
<proteinExistence type="predicted"/>
<keyword evidence="3" id="KW-1185">Reference proteome</keyword>
<feature type="compositionally biased region" description="Basic and acidic residues" evidence="1">
    <location>
        <begin position="33"/>
        <end position="43"/>
    </location>
</feature>
<protein>
    <submittedName>
        <fullName evidence="2">Uncharacterized protein</fullName>
    </submittedName>
</protein>
<accession>A0A1J9PR16</accession>
<dbReference type="OrthoDB" id="4346121at2759"/>
<evidence type="ECO:0000313" key="3">
    <source>
        <dbReference type="Proteomes" id="UP000242791"/>
    </source>
</evidence>
<feature type="region of interest" description="Disordered" evidence="1">
    <location>
        <begin position="26"/>
        <end position="45"/>
    </location>
</feature>
<comment type="caution">
    <text evidence="2">The sequence shown here is derived from an EMBL/GenBank/DDBJ whole genome shotgun (WGS) entry which is preliminary data.</text>
</comment>
<reference evidence="2 3" key="1">
    <citation type="submission" date="2015-08" db="EMBL/GenBank/DDBJ databases">
        <title>Emmonsia species relationships and genome sequence.</title>
        <authorList>
            <person name="Cuomo C.A."/>
            <person name="Schwartz I.S."/>
            <person name="Kenyon C."/>
            <person name="De Hoog G.S."/>
            <person name="Govender N.P."/>
            <person name="Botha A."/>
            <person name="Moreno L."/>
            <person name="De Vries M."/>
            <person name="Munoz J.F."/>
            <person name="Stielow J.B."/>
        </authorList>
    </citation>
    <scope>NUCLEOTIDE SEQUENCE [LARGE SCALE GENOMIC DNA]</scope>
    <source>
        <strain evidence="2 3">EI222</strain>
    </source>
</reference>